<keyword evidence="4 8" id="KW-0812">Transmembrane</keyword>
<keyword evidence="2 8" id="KW-0813">Transport</keyword>
<proteinExistence type="inferred from homology"/>
<keyword evidence="3" id="KW-1003">Cell membrane</keyword>
<dbReference type="GO" id="GO:0022857">
    <property type="term" value="F:transmembrane transporter activity"/>
    <property type="evidence" value="ECO:0007669"/>
    <property type="project" value="InterPro"/>
</dbReference>
<dbReference type="GO" id="GO:0043190">
    <property type="term" value="C:ATP-binding cassette (ABC) transporter complex"/>
    <property type="evidence" value="ECO:0007669"/>
    <property type="project" value="InterPro"/>
</dbReference>
<evidence type="ECO:0000256" key="5">
    <source>
        <dbReference type="ARBA" id="ARBA00022970"/>
    </source>
</evidence>
<comment type="similarity">
    <text evidence="8">Belongs to the binding-protein-dependent transport system permease family.</text>
</comment>
<feature type="transmembrane region" description="Helical" evidence="8">
    <location>
        <begin position="22"/>
        <end position="42"/>
    </location>
</feature>
<dbReference type="PANTHER" id="PTHR30614:SF0">
    <property type="entry name" value="L-CYSTINE TRANSPORT SYSTEM PERMEASE PROTEIN TCYL"/>
    <property type="match status" value="1"/>
</dbReference>
<dbReference type="NCBIfam" id="TIGR01726">
    <property type="entry name" value="HEQRo_perm_3TM"/>
    <property type="match status" value="1"/>
</dbReference>
<sequence length="217" mass="24400">MPTSWTDFLPAFWDGLEVTLKVTAWGAVLALVVSFVSGLCRLSKLWIVRTVTGVYVEIFRGTSLLIQLFWLYFALPILGLELPKLTAAVLAVGLNFGAYGSEIVRSSILAVPKGQWEAAIALNLTPYQRLVRVIFPQAFVRMLPPFGNQMIELVKSTSLVYFITMADLTYQAMILRNNYISWTWEILTLLLVFYFVISAGIALLVRLLERKMTAGRV</sequence>
<accession>A0AA96LGX5</accession>
<protein>
    <submittedName>
        <fullName evidence="10">Ectoine/hydroxyectoine ABC transporter permease subunit EhuC</fullName>
    </submittedName>
</protein>
<evidence type="ECO:0000313" key="11">
    <source>
        <dbReference type="Proteomes" id="UP001305702"/>
    </source>
</evidence>
<evidence type="ECO:0000313" key="10">
    <source>
        <dbReference type="EMBL" id="WNQ11870.1"/>
    </source>
</evidence>
<evidence type="ECO:0000256" key="1">
    <source>
        <dbReference type="ARBA" id="ARBA00004651"/>
    </source>
</evidence>
<evidence type="ECO:0000256" key="8">
    <source>
        <dbReference type="RuleBase" id="RU363032"/>
    </source>
</evidence>
<dbReference type="Proteomes" id="UP001305702">
    <property type="component" value="Chromosome"/>
</dbReference>
<dbReference type="Pfam" id="PF00528">
    <property type="entry name" value="BPD_transp_1"/>
    <property type="match status" value="1"/>
</dbReference>
<dbReference type="Gene3D" id="1.10.3720.10">
    <property type="entry name" value="MetI-like"/>
    <property type="match status" value="1"/>
</dbReference>
<dbReference type="NCBIfam" id="TIGR03004">
    <property type="entry name" value="ectoine_ehuC"/>
    <property type="match status" value="1"/>
</dbReference>
<dbReference type="GO" id="GO:0006865">
    <property type="term" value="P:amino acid transport"/>
    <property type="evidence" value="ECO:0007669"/>
    <property type="project" value="UniProtKB-KW"/>
</dbReference>
<name>A0AA96LGX5_9BACL</name>
<feature type="domain" description="ABC transmembrane type-1" evidence="9">
    <location>
        <begin position="16"/>
        <end position="205"/>
    </location>
</feature>
<dbReference type="RefSeq" id="WP_315605646.1">
    <property type="nucleotide sequence ID" value="NZ_CP130318.1"/>
</dbReference>
<feature type="transmembrane region" description="Helical" evidence="8">
    <location>
        <begin position="186"/>
        <end position="208"/>
    </location>
</feature>
<comment type="subcellular location">
    <subcellularLocation>
        <location evidence="1 8">Cell membrane</location>
        <topology evidence="1 8">Multi-pass membrane protein</topology>
    </subcellularLocation>
</comment>
<keyword evidence="7 8" id="KW-0472">Membrane</keyword>
<dbReference type="PROSITE" id="PS50928">
    <property type="entry name" value="ABC_TM1"/>
    <property type="match status" value="1"/>
</dbReference>
<dbReference type="PANTHER" id="PTHR30614">
    <property type="entry name" value="MEMBRANE COMPONENT OF AMINO ACID ABC TRANSPORTER"/>
    <property type="match status" value="1"/>
</dbReference>
<dbReference type="InterPro" id="IPR043429">
    <property type="entry name" value="ArtM/GltK/GlnP/TcyL/YhdX-like"/>
</dbReference>
<dbReference type="InterPro" id="IPR000515">
    <property type="entry name" value="MetI-like"/>
</dbReference>
<keyword evidence="6 8" id="KW-1133">Transmembrane helix</keyword>
<keyword evidence="11" id="KW-1185">Reference proteome</keyword>
<evidence type="ECO:0000256" key="4">
    <source>
        <dbReference type="ARBA" id="ARBA00022692"/>
    </source>
</evidence>
<reference evidence="10 11" key="1">
    <citation type="submission" date="2022-02" db="EMBL/GenBank/DDBJ databases">
        <title>Paenibacillus sp. MBLB1776 Whole Genome Shotgun Sequencing.</title>
        <authorList>
            <person name="Hwang C.Y."/>
            <person name="Cho E.-S."/>
            <person name="Seo M.-J."/>
        </authorList>
    </citation>
    <scope>NUCLEOTIDE SEQUENCE [LARGE SCALE GENOMIC DNA]</scope>
    <source>
        <strain evidence="10 11">MBLB1776</strain>
    </source>
</reference>
<dbReference type="KEGG" id="paun:MJA45_02100"/>
<feature type="transmembrane region" description="Helical" evidence="8">
    <location>
        <begin position="54"/>
        <end position="73"/>
    </location>
</feature>
<keyword evidence="5" id="KW-0029">Amino-acid transport</keyword>
<evidence type="ECO:0000256" key="7">
    <source>
        <dbReference type="ARBA" id="ARBA00023136"/>
    </source>
</evidence>
<evidence type="ECO:0000256" key="6">
    <source>
        <dbReference type="ARBA" id="ARBA00022989"/>
    </source>
</evidence>
<evidence type="ECO:0000256" key="2">
    <source>
        <dbReference type="ARBA" id="ARBA00022448"/>
    </source>
</evidence>
<dbReference type="EMBL" id="CP130318">
    <property type="protein sequence ID" value="WNQ11870.1"/>
    <property type="molecule type" value="Genomic_DNA"/>
</dbReference>
<dbReference type="AlphaFoldDB" id="A0AA96LGX5"/>
<dbReference type="InterPro" id="IPR010065">
    <property type="entry name" value="AA_ABC_transptr_permease_3TM"/>
</dbReference>
<gene>
    <name evidence="10" type="primary">ehuC</name>
    <name evidence="10" type="ORF">MJA45_02100</name>
</gene>
<evidence type="ECO:0000259" key="9">
    <source>
        <dbReference type="PROSITE" id="PS50928"/>
    </source>
</evidence>
<dbReference type="InterPro" id="IPR014342">
    <property type="entry name" value="Ectoine_EhuC"/>
</dbReference>
<dbReference type="SUPFAM" id="SSF161098">
    <property type="entry name" value="MetI-like"/>
    <property type="match status" value="1"/>
</dbReference>
<organism evidence="10 11">
    <name type="scientific">Paenibacillus aurantius</name>
    <dbReference type="NCBI Taxonomy" id="2918900"/>
    <lineage>
        <taxon>Bacteria</taxon>
        <taxon>Bacillati</taxon>
        <taxon>Bacillota</taxon>
        <taxon>Bacilli</taxon>
        <taxon>Bacillales</taxon>
        <taxon>Paenibacillaceae</taxon>
        <taxon>Paenibacillus</taxon>
    </lineage>
</organism>
<dbReference type="CDD" id="cd06261">
    <property type="entry name" value="TM_PBP2"/>
    <property type="match status" value="1"/>
</dbReference>
<dbReference type="InterPro" id="IPR035906">
    <property type="entry name" value="MetI-like_sf"/>
</dbReference>
<evidence type="ECO:0000256" key="3">
    <source>
        <dbReference type="ARBA" id="ARBA00022475"/>
    </source>
</evidence>